<dbReference type="InterPro" id="IPR005913">
    <property type="entry name" value="dTDP_dehydrorham_reduct"/>
</dbReference>
<dbReference type="InterPro" id="IPR036291">
    <property type="entry name" value="NAD(P)-bd_dom_sf"/>
</dbReference>
<evidence type="ECO:0000259" key="7">
    <source>
        <dbReference type="Pfam" id="PF04321"/>
    </source>
</evidence>
<evidence type="ECO:0000256" key="1">
    <source>
        <dbReference type="ARBA" id="ARBA00004781"/>
    </source>
</evidence>
<comment type="similarity">
    <text evidence="2 6">Belongs to the dTDP-4-dehydrorhamnose reductase family.</text>
</comment>
<feature type="domain" description="RmlD-like substrate binding" evidence="7">
    <location>
        <begin position="63"/>
        <end position="201"/>
    </location>
</feature>
<dbReference type="EC" id="1.1.1.133" evidence="3 6"/>
<dbReference type="AlphaFoldDB" id="A0A9X1YLA0"/>
<gene>
    <name evidence="8" type="ORF">LPC04_23280</name>
</gene>
<sequence>MRLLVTGLTGTLAPHLAHLAEAAGWRILGWDRHAVPADDGVQARAWLAQARPDAIAHLAIGNVVWAGLLAGHAHEHGIPLLFTSTAMVFDHDPDGPHDVADARTARDDYGRGKIACEDAIRRACPAAAIARLGWQIDERAVGNNMLAELDRWQARDGRIVASSRWTPACSFMADTCEALLALLTTRQAGTVHLDSNAAEAWRFDEIVMALKTRFARDWTVEVDGSAAAYAHDQRLVGGSATLPALSTRLPSLARRGAPTGRPCTSRARCRRSTCRLARRRAAR</sequence>
<accession>A0A9X1YLA0</accession>
<evidence type="ECO:0000256" key="6">
    <source>
        <dbReference type="RuleBase" id="RU364082"/>
    </source>
</evidence>
<dbReference type="Pfam" id="PF04321">
    <property type="entry name" value="RmlD_sub_bind"/>
    <property type="match status" value="1"/>
</dbReference>
<dbReference type="InterPro" id="IPR029903">
    <property type="entry name" value="RmlD-like-bd"/>
</dbReference>
<dbReference type="PANTHER" id="PTHR10491:SF4">
    <property type="entry name" value="METHIONINE ADENOSYLTRANSFERASE 2 SUBUNIT BETA"/>
    <property type="match status" value="1"/>
</dbReference>
<comment type="catalytic activity">
    <reaction evidence="5 6">
        <text>dTDP-beta-L-rhamnose + NADP(+) = dTDP-4-dehydro-beta-L-rhamnose + NADPH + H(+)</text>
        <dbReference type="Rhea" id="RHEA:21796"/>
        <dbReference type="ChEBI" id="CHEBI:15378"/>
        <dbReference type="ChEBI" id="CHEBI:57510"/>
        <dbReference type="ChEBI" id="CHEBI:57783"/>
        <dbReference type="ChEBI" id="CHEBI:58349"/>
        <dbReference type="ChEBI" id="CHEBI:62830"/>
        <dbReference type="EC" id="1.1.1.133"/>
    </reaction>
</comment>
<keyword evidence="6" id="KW-0521">NADP</keyword>
<proteinExistence type="inferred from homology"/>
<evidence type="ECO:0000256" key="5">
    <source>
        <dbReference type="ARBA" id="ARBA00048200"/>
    </source>
</evidence>
<keyword evidence="6" id="KW-0560">Oxidoreductase</keyword>
<comment type="cofactor">
    <cofactor evidence="6">
        <name>Mg(2+)</name>
        <dbReference type="ChEBI" id="CHEBI:18420"/>
    </cofactor>
    <text evidence="6">Binds 1 Mg(2+) ion per monomer.</text>
</comment>
<dbReference type="SUPFAM" id="SSF51735">
    <property type="entry name" value="NAD(P)-binding Rossmann-fold domains"/>
    <property type="match status" value="1"/>
</dbReference>
<reference evidence="8" key="1">
    <citation type="submission" date="2021-11" db="EMBL/GenBank/DDBJ databases">
        <title>BS-T2-15 a new species belonging to the Comamonadaceae family isolated from the soil of a French oak forest.</title>
        <authorList>
            <person name="Mieszkin S."/>
            <person name="Alain K."/>
        </authorList>
    </citation>
    <scope>NUCLEOTIDE SEQUENCE</scope>
    <source>
        <strain evidence="8">BS-T2-15</strain>
    </source>
</reference>
<dbReference type="PANTHER" id="PTHR10491">
    <property type="entry name" value="DTDP-4-DEHYDRORHAMNOSE REDUCTASE"/>
    <property type="match status" value="1"/>
</dbReference>
<protein>
    <recommendedName>
        <fullName evidence="4 6">dTDP-4-dehydrorhamnose reductase</fullName>
        <ecNumber evidence="3 6">1.1.1.133</ecNumber>
    </recommendedName>
</protein>
<dbReference type="GO" id="GO:0008831">
    <property type="term" value="F:dTDP-4-dehydrorhamnose reductase activity"/>
    <property type="evidence" value="ECO:0007669"/>
    <property type="project" value="UniProtKB-EC"/>
</dbReference>
<comment type="function">
    <text evidence="6">Catalyzes the reduction of dTDP-6-deoxy-L-lyxo-4-hexulose to yield dTDP-L-rhamnose.</text>
</comment>
<dbReference type="Gene3D" id="3.40.50.720">
    <property type="entry name" value="NAD(P)-binding Rossmann-like Domain"/>
    <property type="match status" value="1"/>
</dbReference>
<comment type="caution">
    <text evidence="8">The sequence shown here is derived from an EMBL/GenBank/DDBJ whole genome shotgun (WGS) entry which is preliminary data.</text>
</comment>
<organism evidence="8 9">
    <name type="scientific">Scleromatobacter humisilvae</name>
    <dbReference type="NCBI Taxonomy" id="2897159"/>
    <lineage>
        <taxon>Bacteria</taxon>
        <taxon>Pseudomonadati</taxon>
        <taxon>Pseudomonadota</taxon>
        <taxon>Betaproteobacteria</taxon>
        <taxon>Burkholderiales</taxon>
        <taxon>Sphaerotilaceae</taxon>
        <taxon>Scleromatobacter</taxon>
    </lineage>
</organism>
<keyword evidence="9" id="KW-1185">Reference proteome</keyword>
<dbReference type="Proteomes" id="UP001139353">
    <property type="component" value="Unassembled WGS sequence"/>
</dbReference>
<dbReference type="RefSeq" id="WP_275684689.1">
    <property type="nucleotide sequence ID" value="NZ_JAJLJH010000009.1"/>
</dbReference>
<evidence type="ECO:0000256" key="3">
    <source>
        <dbReference type="ARBA" id="ARBA00012929"/>
    </source>
</evidence>
<evidence type="ECO:0000256" key="4">
    <source>
        <dbReference type="ARBA" id="ARBA00017099"/>
    </source>
</evidence>
<evidence type="ECO:0000313" key="9">
    <source>
        <dbReference type="Proteomes" id="UP001139353"/>
    </source>
</evidence>
<dbReference type="GO" id="GO:0048269">
    <property type="term" value="C:methionine adenosyltransferase complex"/>
    <property type="evidence" value="ECO:0007669"/>
    <property type="project" value="TreeGrafter"/>
</dbReference>
<dbReference type="GO" id="GO:0048270">
    <property type="term" value="F:methionine adenosyltransferase regulator activity"/>
    <property type="evidence" value="ECO:0007669"/>
    <property type="project" value="TreeGrafter"/>
</dbReference>
<dbReference type="EMBL" id="JAJLJH010000009">
    <property type="protein sequence ID" value="MCK9688644.1"/>
    <property type="molecule type" value="Genomic_DNA"/>
</dbReference>
<name>A0A9X1YLA0_9BURK</name>
<evidence type="ECO:0000313" key="8">
    <source>
        <dbReference type="EMBL" id="MCK9688644.1"/>
    </source>
</evidence>
<evidence type="ECO:0000256" key="2">
    <source>
        <dbReference type="ARBA" id="ARBA00010944"/>
    </source>
</evidence>
<comment type="pathway">
    <text evidence="1 6">Carbohydrate biosynthesis; dTDP-L-rhamnose biosynthesis.</text>
</comment>
<dbReference type="GO" id="GO:0006556">
    <property type="term" value="P:S-adenosylmethionine biosynthetic process"/>
    <property type="evidence" value="ECO:0007669"/>
    <property type="project" value="TreeGrafter"/>
</dbReference>